<dbReference type="RefSeq" id="XP_025033320.1">
    <property type="nucleotide sequence ID" value="XM_025177552.1"/>
</dbReference>
<organism evidence="1 2">
    <name type="scientific">Python bivittatus</name>
    <name type="common">Burmese python</name>
    <name type="synonym">Python molurus bivittatus</name>
    <dbReference type="NCBI Taxonomy" id="176946"/>
    <lineage>
        <taxon>Eukaryota</taxon>
        <taxon>Metazoa</taxon>
        <taxon>Chordata</taxon>
        <taxon>Craniata</taxon>
        <taxon>Vertebrata</taxon>
        <taxon>Euteleostomi</taxon>
        <taxon>Lepidosauria</taxon>
        <taxon>Squamata</taxon>
        <taxon>Bifurcata</taxon>
        <taxon>Unidentata</taxon>
        <taxon>Episquamata</taxon>
        <taxon>Toxicofera</taxon>
        <taxon>Serpentes</taxon>
        <taxon>Henophidia</taxon>
        <taxon>Pythonidae</taxon>
        <taxon>Python</taxon>
    </lineage>
</organism>
<gene>
    <name evidence="2" type="primary">LOC112543308</name>
</gene>
<accession>A0A9F5N2A2</accession>
<dbReference type="GeneID" id="112543308"/>
<protein>
    <submittedName>
        <fullName evidence="2">Uncharacterized protein LOC112543308</fullName>
    </submittedName>
</protein>
<dbReference type="Proteomes" id="UP000695026">
    <property type="component" value="Unplaced"/>
</dbReference>
<sequence>MDIIIKGARPQNPSTHGGDHGPLEEMLCRPSCCLHVVAILVTDLIKTSSSATCSLQRHLASVLEKEEAKEHSAAVVAFFVGLLTNYKSQFHVEMTWKTLNLRRRHVPGGPGAESVIFPPILFRSLDAAQADYEPRGALPGSPQWTRQFQPCYHLGVLGLGGAARPPDTGGGLNTPECLLGCLVPLALHQEAAFIRRAALKQIWPLQQH</sequence>
<evidence type="ECO:0000313" key="2">
    <source>
        <dbReference type="RefSeq" id="XP_025033320.1"/>
    </source>
</evidence>
<proteinExistence type="predicted"/>
<keyword evidence="1" id="KW-1185">Reference proteome</keyword>
<reference evidence="2" key="1">
    <citation type="submission" date="2025-08" db="UniProtKB">
        <authorList>
            <consortium name="RefSeq"/>
        </authorList>
    </citation>
    <scope>IDENTIFICATION</scope>
    <source>
        <tissue evidence="2">Liver</tissue>
    </source>
</reference>
<dbReference type="AlphaFoldDB" id="A0A9F5N2A2"/>
<evidence type="ECO:0000313" key="1">
    <source>
        <dbReference type="Proteomes" id="UP000695026"/>
    </source>
</evidence>
<dbReference type="KEGG" id="pbi:112543308"/>
<name>A0A9F5N2A2_PYTBI</name>